<dbReference type="EMBL" id="AP003713">
    <property type="protein sequence ID" value="BAD53733.1"/>
    <property type="molecule type" value="Genomic_DNA"/>
</dbReference>
<name>Q5Z921_ORYSJ</name>
<accession>Q5Z921</accession>
<reference evidence="2" key="1">
    <citation type="journal article" date="2005" name="Nature">
        <title>The map-based sequence of the rice genome.</title>
        <authorList>
            <consortium name="International rice genome sequencing project (IRGSP)"/>
            <person name="Matsumoto T."/>
            <person name="Wu J."/>
            <person name="Kanamori H."/>
            <person name="Katayose Y."/>
            <person name="Fujisawa M."/>
            <person name="Namiki N."/>
            <person name="Mizuno H."/>
            <person name="Yamamoto K."/>
            <person name="Antonio B.A."/>
            <person name="Baba T."/>
            <person name="Sakata K."/>
            <person name="Nagamura Y."/>
            <person name="Aoki H."/>
            <person name="Arikawa K."/>
            <person name="Arita K."/>
            <person name="Bito T."/>
            <person name="Chiden Y."/>
            <person name="Fujitsuka N."/>
            <person name="Fukunaka R."/>
            <person name="Hamada M."/>
            <person name="Harada C."/>
            <person name="Hayashi A."/>
            <person name="Hijishita S."/>
            <person name="Honda M."/>
            <person name="Hosokawa S."/>
            <person name="Ichikawa Y."/>
            <person name="Idonuma A."/>
            <person name="Iijima M."/>
            <person name="Ikeda M."/>
            <person name="Ikeno M."/>
            <person name="Ito K."/>
            <person name="Ito S."/>
            <person name="Ito T."/>
            <person name="Ito Y."/>
            <person name="Ito Y."/>
            <person name="Iwabuchi A."/>
            <person name="Kamiya K."/>
            <person name="Karasawa W."/>
            <person name="Kurita K."/>
            <person name="Katagiri S."/>
            <person name="Kikuta A."/>
            <person name="Kobayashi H."/>
            <person name="Kobayashi N."/>
            <person name="Machita K."/>
            <person name="Maehara T."/>
            <person name="Masukawa M."/>
            <person name="Mizubayashi T."/>
            <person name="Mukai Y."/>
            <person name="Nagasaki H."/>
            <person name="Nagata Y."/>
            <person name="Naito S."/>
            <person name="Nakashima M."/>
            <person name="Nakama Y."/>
            <person name="Nakamichi Y."/>
            <person name="Nakamura M."/>
            <person name="Meguro A."/>
            <person name="Negishi M."/>
            <person name="Ohta I."/>
            <person name="Ohta T."/>
            <person name="Okamoto M."/>
            <person name="Ono N."/>
            <person name="Saji S."/>
            <person name="Sakaguchi M."/>
            <person name="Sakai K."/>
            <person name="Shibata M."/>
            <person name="Shimokawa T."/>
            <person name="Song J."/>
            <person name="Takazaki Y."/>
            <person name="Terasawa K."/>
            <person name="Tsugane M."/>
            <person name="Tsuji K."/>
            <person name="Ueda S."/>
            <person name="Waki K."/>
            <person name="Yamagata H."/>
            <person name="Yamamoto M."/>
            <person name="Yamamoto S."/>
            <person name="Yamane H."/>
            <person name="Yoshiki S."/>
            <person name="Yoshihara R."/>
            <person name="Yukawa K."/>
            <person name="Zhong H."/>
            <person name="Yano M."/>
            <person name="Yuan Q."/>
            <person name="Ouyang S."/>
            <person name="Liu J."/>
            <person name="Jones K.M."/>
            <person name="Gansberger K."/>
            <person name="Moffat K."/>
            <person name="Hill J."/>
            <person name="Bera J."/>
            <person name="Fadrosh D."/>
            <person name="Jin S."/>
            <person name="Johri S."/>
            <person name="Kim M."/>
            <person name="Overton L."/>
            <person name="Reardon M."/>
            <person name="Tsitrin T."/>
            <person name="Vuong H."/>
            <person name="Weaver B."/>
            <person name="Ciecko A."/>
            <person name="Tallon L."/>
            <person name="Jackson J."/>
            <person name="Pai G."/>
            <person name="Aken S.V."/>
            <person name="Utterback T."/>
            <person name="Reidmuller S."/>
            <person name="Feldblyum T."/>
            <person name="Hsiao J."/>
            <person name="Zismann V."/>
            <person name="Iobst S."/>
            <person name="de Vazeille A.R."/>
            <person name="Buell C.R."/>
            <person name="Ying K."/>
            <person name="Li Y."/>
            <person name="Lu T."/>
            <person name="Huang Y."/>
            <person name="Zhao Q."/>
            <person name="Feng Q."/>
            <person name="Zhang L."/>
            <person name="Zhu J."/>
            <person name="Weng Q."/>
            <person name="Mu J."/>
            <person name="Lu Y."/>
            <person name="Fan D."/>
            <person name="Liu Y."/>
            <person name="Guan J."/>
            <person name="Zhang Y."/>
            <person name="Yu S."/>
            <person name="Liu X."/>
            <person name="Zhang Y."/>
            <person name="Hong G."/>
            <person name="Han B."/>
            <person name="Choisne N."/>
            <person name="Demange N."/>
            <person name="Orjeda G."/>
            <person name="Samain S."/>
            <person name="Cattolico L."/>
            <person name="Pelletier E."/>
            <person name="Couloux A."/>
            <person name="Segurens B."/>
            <person name="Wincker P."/>
            <person name="D'Hont A."/>
            <person name="Scarpelli C."/>
            <person name="Weissenbach J."/>
            <person name="Salanoubat M."/>
            <person name="Quetier F."/>
            <person name="Yu Y."/>
            <person name="Kim H.R."/>
            <person name="Rambo T."/>
            <person name="Currie J."/>
            <person name="Collura K."/>
            <person name="Luo M."/>
            <person name="Yang T."/>
            <person name="Ammiraju J.S.S."/>
            <person name="Engler F."/>
            <person name="Soderlund C."/>
            <person name="Wing R.A."/>
            <person name="Palmer L.E."/>
            <person name="de la Bastide M."/>
            <person name="Spiegel L."/>
            <person name="Nascimento L."/>
            <person name="Zutavern T."/>
            <person name="O'Shaughnessy A."/>
            <person name="Dike S."/>
            <person name="Dedhia N."/>
            <person name="Preston R."/>
            <person name="Balija V."/>
            <person name="McCombie W.R."/>
            <person name="Chow T."/>
            <person name="Chen H."/>
            <person name="Chung M."/>
            <person name="Chen C."/>
            <person name="Shaw J."/>
            <person name="Wu H."/>
            <person name="Hsiao K."/>
            <person name="Chao Y."/>
            <person name="Chu M."/>
            <person name="Cheng C."/>
            <person name="Hour A."/>
            <person name="Lee P."/>
            <person name="Lin S."/>
            <person name="Lin Y."/>
            <person name="Liou J."/>
            <person name="Liu S."/>
            <person name="Hsing Y."/>
            <person name="Raghuvanshi S."/>
            <person name="Mohanty A."/>
            <person name="Bharti A.K."/>
            <person name="Gaur A."/>
            <person name="Gupta V."/>
            <person name="Kumar D."/>
            <person name="Ravi V."/>
            <person name="Vij S."/>
            <person name="Kapur A."/>
            <person name="Khurana P."/>
            <person name="Khurana P."/>
            <person name="Khurana J.P."/>
            <person name="Tyagi A.K."/>
            <person name="Gaikwad K."/>
            <person name="Singh A."/>
            <person name="Dalal V."/>
            <person name="Srivastava S."/>
            <person name="Dixit A."/>
            <person name="Pal A.K."/>
            <person name="Ghazi I.A."/>
            <person name="Yadav M."/>
            <person name="Pandit A."/>
            <person name="Bhargava A."/>
            <person name="Sureshbabu K."/>
            <person name="Batra K."/>
            <person name="Sharma T.R."/>
            <person name="Mohapatra T."/>
            <person name="Singh N.K."/>
            <person name="Messing J."/>
            <person name="Nelson A.B."/>
            <person name="Fuks G."/>
            <person name="Kavchok S."/>
            <person name="Keizer G."/>
            <person name="Linton E."/>
            <person name="Llaca V."/>
            <person name="Song R."/>
            <person name="Tanyolac B."/>
            <person name="Young S."/>
            <person name="Ho-Il K."/>
            <person name="Hahn J.H."/>
            <person name="Sangsakoo G."/>
            <person name="Vanavichit A."/>
            <person name="de Mattos Luiz.A.T."/>
            <person name="Zimmer P.D."/>
            <person name="Malone G."/>
            <person name="Dellagostin O."/>
            <person name="de Oliveira A.C."/>
            <person name="Bevan M."/>
            <person name="Bancroft I."/>
            <person name="Minx P."/>
            <person name="Cordum H."/>
            <person name="Wilson R."/>
            <person name="Cheng Z."/>
            <person name="Jin W."/>
            <person name="Jiang J."/>
            <person name="Leong S.A."/>
            <person name="Iwama H."/>
            <person name="Gojobori T."/>
            <person name="Itoh T."/>
            <person name="Niimura Y."/>
            <person name="Fujii Y."/>
            <person name="Habara T."/>
            <person name="Sakai H."/>
            <person name="Sato Y."/>
            <person name="Wilson G."/>
            <person name="Kumar K."/>
            <person name="McCouch S."/>
            <person name="Juretic N."/>
            <person name="Hoen D."/>
            <person name="Wright S."/>
            <person name="Bruskiewich R."/>
            <person name="Bureau T."/>
            <person name="Miyao A."/>
            <person name="Hirochika H."/>
            <person name="Nishikawa T."/>
            <person name="Kadowaki K."/>
            <person name="Sugiura M."/>
            <person name="Burr B."/>
            <person name="Sasaki T."/>
        </authorList>
    </citation>
    <scope>NUCLEOTIDE SEQUENCE [LARGE SCALE GENOMIC DNA]</scope>
    <source>
        <strain evidence="2">cv. Nipponbare</strain>
    </source>
</reference>
<dbReference type="Proteomes" id="UP000000763">
    <property type="component" value="Chromosome 6"/>
</dbReference>
<evidence type="ECO:0000313" key="2">
    <source>
        <dbReference type="Proteomes" id="UP000000763"/>
    </source>
</evidence>
<organism evidence="1 2">
    <name type="scientific">Oryza sativa subsp. japonica</name>
    <name type="common">Rice</name>
    <dbReference type="NCBI Taxonomy" id="39947"/>
    <lineage>
        <taxon>Eukaryota</taxon>
        <taxon>Viridiplantae</taxon>
        <taxon>Streptophyta</taxon>
        <taxon>Embryophyta</taxon>
        <taxon>Tracheophyta</taxon>
        <taxon>Spermatophyta</taxon>
        <taxon>Magnoliopsida</taxon>
        <taxon>Liliopsida</taxon>
        <taxon>Poales</taxon>
        <taxon>Poaceae</taxon>
        <taxon>BOP clade</taxon>
        <taxon>Oryzoideae</taxon>
        <taxon>Oryzeae</taxon>
        <taxon>Oryzinae</taxon>
        <taxon>Oryza</taxon>
        <taxon>Oryza sativa</taxon>
    </lineage>
</organism>
<sequence>MALPGQRMERVRTRLDLYDTLGPRMKGEGQHVATGQELDTAAAEDFLVLVSGLPVAARRGTVGPHVMRTRIPIFR</sequence>
<reference evidence="2" key="2">
    <citation type="journal article" date="2008" name="Nucleic Acids Res.">
        <title>The rice annotation project database (RAP-DB): 2008 update.</title>
        <authorList>
            <consortium name="The rice annotation project (RAP)"/>
        </authorList>
    </citation>
    <scope>GENOME REANNOTATION</scope>
    <source>
        <strain evidence="2">cv. Nipponbare</strain>
    </source>
</reference>
<proteinExistence type="predicted"/>
<evidence type="ECO:0000313" key="1">
    <source>
        <dbReference type="EMBL" id="BAD53733.1"/>
    </source>
</evidence>
<protein>
    <submittedName>
        <fullName evidence="1">Uncharacterized protein</fullName>
    </submittedName>
</protein>
<dbReference type="AlphaFoldDB" id="Q5Z921"/>
<gene>
    <name evidence="1" type="primary">P0528E12.14</name>
</gene>